<dbReference type="Gene3D" id="1.10.10.10">
    <property type="entry name" value="Winged helix-like DNA-binding domain superfamily/Winged helix DNA-binding domain"/>
    <property type="match status" value="1"/>
</dbReference>
<organism evidence="1 2">
    <name type="scientific">Acidithiobacillus ferrivorans</name>
    <dbReference type="NCBI Taxonomy" id="160808"/>
    <lineage>
        <taxon>Bacteria</taxon>
        <taxon>Pseudomonadati</taxon>
        <taxon>Pseudomonadota</taxon>
        <taxon>Acidithiobacillia</taxon>
        <taxon>Acidithiobacillales</taxon>
        <taxon>Acidithiobacillaceae</taxon>
        <taxon>Acidithiobacillus</taxon>
    </lineage>
</organism>
<evidence type="ECO:0008006" key="3">
    <source>
        <dbReference type="Google" id="ProtNLM"/>
    </source>
</evidence>
<evidence type="ECO:0000313" key="2">
    <source>
        <dbReference type="Proteomes" id="UP000216779"/>
    </source>
</evidence>
<name>A0A257SIH7_9PROT</name>
<sequence length="185" mass="20686">MEALQNLNHIDQLAMATRSGNPVAGNQLWSIMRRYCAGAARQARAMGVPREDAEQFIGLAVTIALHSWDPAQGHFAPWSYWKLRGELSVFRGRKEVDTVPLEDWDQGDPDASPVTEDVAVDWSPERVGAVMRGLPDDLAEWVHLRYGEELTIAAAAERLGMTARRGQRMEVRLETAVHGILEKTR</sequence>
<dbReference type="AlphaFoldDB" id="A0A257SIH7"/>
<protein>
    <recommendedName>
        <fullName evidence="3">RNA polymerase sigma-70 region 2 domain-containing protein</fullName>
    </recommendedName>
</protein>
<evidence type="ECO:0000313" key="1">
    <source>
        <dbReference type="EMBL" id="OYV72076.1"/>
    </source>
</evidence>
<accession>A0A257SIH7</accession>
<dbReference type="InterPro" id="IPR013324">
    <property type="entry name" value="RNA_pol_sigma_r3/r4-like"/>
</dbReference>
<proteinExistence type="predicted"/>
<comment type="caution">
    <text evidence="1">The sequence shown here is derived from an EMBL/GenBank/DDBJ whole genome shotgun (WGS) entry which is preliminary data.</text>
</comment>
<dbReference type="EMBL" id="NCBC01000925">
    <property type="protein sequence ID" value="OYV72076.1"/>
    <property type="molecule type" value="Genomic_DNA"/>
</dbReference>
<dbReference type="Proteomes" id="UP000216779">
    <property type="component" value="Unassembled WGS sequence"/>
</dbReference>
<gene>
    <name evidence="1" type="ORF">B7Z70_15480</name>
</gene>
<reference evidence="1 2" key="1">
    <citation type="submission" date="2017-03" db="EMBL/GenBank/DDBJ databases">
        <title>Lifting the veil on microbial sulfur biogeochemistry in mining wastewaters.</title>
        <authorList>
            <person name="Kantor R.S."/>
            <person name="Colenbrander Nelson T."/>
            <person name="Marshall S."/>
            <person name="Bennett D."/>
            <person name="Apte S."/>
            <person name="Camacho D."/>
            <person name="Thomas B.C."/>
            <person name="Warren L.A."/>
            <person name="Banfield J.F."/>
        </authorList>
    </citation>
    <scope>NUCLEOTIDE SEQUENCE [LARGE SCALE GENOMIC DNA]</scope>
    <source>
        <strain evidence="1">21-59-9</strain>
    </source>
</reference>
<dbReference type="SUPFAM" id="SSF88659">
    <property type="entry name" value="Sigma3 and sigma4 domains of RNA polymerase sigma factors"/>
    <property type="match status" value="1"/>
</dbReference>
<dbReference type="InterPro" id="IPR036388">
    <property type="entry name" value="WH-like_DNA-bd_sf"/>
</dbReference>